<evidence type="ECO:0000313" key="4">
    <source>
        <dbReference type="Proteomes" id="UP000467700"/>
    </source>
</evidence>
<dbReference type="OrthoDB" id="435460at2759"/>
<gene>
    <name evidence="3" type="ORF">AAE3_LOCUS3187</name>
</gene>
<feature type="compositionally biased region" description="Basic and acidic residues" evidence="1">
    <location>
        <begin position="536"/>
        <end position="548"/>
    </location>
</feature>
<feature type="compositionally biased region" description="Basic and acidic residues" evidence="1">
    <location>
        <begin position="115"/>
        <end position="126"/>
    </location>
</feature>
<feature type="compositionally biased region" description="Polar residues" evidence="1">
    <location>
        <begin position="33"/>
        <end position="44"/>
    </location>
</feature>
<dbReference type="EMBL" id="CACVBS010000031">
    <property type="protein sequence ID" value="CAA7260993.1"/>
    <property type="molecule type" value="Genomic_DNA"/>
</dbReference>
<accession>A0A8S0WFW0</accession>
<dbReference type="CDD" id="cd11655">
    <property type="entry name" value="rap1_myb-like"/>
    <property type="match status" value="1"/>
</dbReference>
<dbReference type="InterPro" id="IPR015010">
    <property type="entry name" value="TERF2IP_Myb"/>
</dbReference>
<dbReference type="AlphaFoldDB" id="A0A8S0WFW0"/>
<dbReference type="SUPFAM" id="SSF46689">
    <property type="entry name" value="Homeodomain-like"/>
    <property type="match status" value="1"/>
</dbReference>
<feature type="region of interest" description="Disordered" evidence="1">
    <location>
        <begin position="462"/>
        <end position="696"/>
    </location>
</feature>
<protein>
    <recommendedName>
        <fullName evidence="2">TERF2-interacting telomeric protein 1 Myb domain-containing protein</fullName>
    </recommendedName>
</protein>
<feature type="compositionally biased region" description="Low complexity" evidence="1">
    <location>
        <begin position="364"/>
        <end position="376"/>
    </location>
</feature>
<evidence type="ECO:0000256" key="1">
    <source>
        <dbReference type="SAM" id="MobiDB-lite"/>
    </source>
</evidence>
<feature type="compositionally biased region" description="Polar residues" evidence="1">
    <location>
        <begin position="302"/>
        <end position="316"/>
    </location>
</feature>
<feature type="compositionally biased region" description="Acidic residues" evidence="1">
    <location>
        <begin position="605"/>
        <end position="630"/>
    </location>
</feature>
<feature type="compositionally biased region" description="Polar residues" evidence="1">
    <location>
        <begin position="569"/>
        <end position="580"/>
    </location>
</feature>
<sequence>MAVRNAYTESDDENLIRYIAKHNPRGEGRQGNKLYQNLQENTSGKWPWAKRHPWSSWRERYKKNQEYFDRKIKRELKRQAEGSGKNAGAGSSKDVARPLAKKPEVNKPKALPVKQRAEAPPKPKEEVVEDSQTEDEQEGPVGSDDYTRELFGSFVDDSEEPQRSGRTSPSSSVASQPRKEPQMPLPIPSQEPTPPKSDAVSPIRVLPQPKKVKRKAAQDDDPFETPPSSPNVRRPAPTTRGAPPTYIEGPFRTTIKRPRTVSNDVKAWPPKRLKKDPPSQTQQLAARKPGHLRLPAQVLPVASSSKVKLPETSNAAPQPPPQDVFESARTESKGKGRAVEKTPRRIDLKRESMHALRKSRGRSRSSTVTADSSAVVRRSDVHSGLSGTQDTLFALFKSNLHRLGDEYGFSKGVVEQTYRETGCIDKTRVVLESLNASMKAAERALHEAMPHLFIHNMDIEMGSGTDEEQEPEGIVPPAQSQLPSAASSPRNAPRKSGPRRSLTIKPTPPGENDRMSDYSPPNTSRAGQYARLVRQGRKEEALARESRRVSGVFVPYTQKKARMQRQPDLPSTNPSPTPATRQPAVEPIELPADFPAPASAPVPVADDDYDDFYVTEEEQLQADDEFEPEQGPEPSSQPALQSPPRSQQIRRSPRDKDIRKKTVDYMSRSPEKDQFSKIEPDADVKPLSNNESKKLQDEHRRLALTVKEENADAMRAVEKKVDRSTVKRWSLAVLKEHVQKITLAADAEMEYEGGVAGEEGDDEMEENHQIRFV</sequence>
<feature type="compositionally biased region" description="Pro residues" evidence="1">
    <location>
        <begin position="183"/>
        <end position="195"/>
    </location>
</feature>
<evidence type="ECO:0000259" key="2">
    <source>
        <dbReference type="Pfam" id="PF08914"/>
    </source>
</evidence>
<feature type="region of interest" description="Disordered" evidence="1">
    <location>
        <begin position="22"/>
        <end position="50"/>
    </location>
</feature>
<feature type="compositionally biased region" description="Polar residues" evidence="1">
    <location>
        <begin position="164"/>
        <end position="175"/>
    </location>
</feature>
<dbReference type="Pfam" id="PF08914">
    <property type="entry name" value="Myb_Rap1"/>
    <property type="match status" value="1"/>
</dbReference>
<feature type="compositionally biased region" description="Low complexity" evidence="1">
    <location>
        <begin position="233"/>
        <end position="245"/>
    </location>
</feature>
<feature type="region of interest" description="Disordered" evidence="1">
    <location>
        <begin position="77"/>
        <end position="385"/>
    </location>
</feature>
<feature type="compositionally biased region" description="Low complexity" evidence="1">
    <location>
        <begin position="591"/>
        <end position="604"/>
    </location>
</feature>
<reference evidence="3 4" key="1">
    <citation type="submission" date="2020-01" db="EMBL/GenBank/DDBJ databases">
        <authorList>
            <person name="Gupta K D."/>
        </authorList>
    </citation>
    <scope>NUCLEOTIDE SEQUENCE [LARGE SCALE GENOMIC DNA]</scope>
</reference>
<feature type="compositionally biased region" description="Low complexity" evidence="1">
    <location>
        <begin position="632"/>
        <end position="650"/>
    </location>
</feature>
<feature type="domain" description="TERF2-interacting telomeric protein 1 Myb" evidence="2">
    <location>
        <begin position="7"/>
        <end position="64"/>
    </location>
</feature>
<organism evidence="3 4">
    <name type="scientific">Cyclocybe aegerita</name>
    <name type="common">Black poplar mushroom</name>
    <name type="synonym">Agrocybe aegerita</name>
    <dbReference type="NCBI Taxonomy" id="1973307"/>
    <lineage>
        <taxon>Eukaryota</taxon>
        <taxon>Fungi</taxon>
        <taxon>Dikarya</taxon>
        <taxon>Basidiomycota</taxon>
        <taxon>Agaricomycotina</taxon>
        <taxon>Agaricomycetes</taxon>
        <taxon>Agaricomycetidae</taxon>
        <taxon>Agaricales</taxon>
        <taxon>Agaricineae</taxon>
        <taxon>Bolbitiaceae</taxon>
        <taxon>Cyclocybe</taxon>
    </lineage>
</organism>
<dbReference type="Gene3D" id="1.10.10.60">
    <property type="entry name" value="Homeodomain-like"/>
    <property type="match status" value="1"/>
</dbReference>
<proteinExistence type="predicted"/>
<keyword evidence="4" id="KW-1185">Reference proteome</keyword>
<feature type="compositionally biased region" description="Acidic residues" evidence="1">
    <location>
        <begin position="127"/>
        <end position="138"/>
    </location>
</feature>
<feature type="compositionally biased region" description="Low complexity" evidence="1">
    <location>
        <begin position="82"/>
        <end position="93"/>
    </location>
</feature>
<dbReference type="InterPro" id="IPR009057">
    <property type="entry name" value="Homeodomain-like_sf"/>
</dbReference>
<dbReference type="Proteomes" id="UP000467700">
    <property type="component" value="Unassembled WGS sequence"/>
</dbReference>
<evidence type="ECO:0000313" key="3">
    <source>
        <dbReference type="EMBL" id="CAA7260993.1"/>
    </source>
</evidence>
<feature type="compositionally biased region" description="Basic and acidic residues" evidence="1">
    <location>
        <begin position="652"/>
        <end position="684"/>
    </location>
</feature>
<name>A0A8S0WFW0_CYCAE</name>
<feature type="compositionally biased region" description="Basic and acidic residues" evidence="1">
    <location>
        <begin position="326"/>
        <end position="354"/>
    </location>
</feature>
<feature type="compositionally biased region" description="Low complexity" evidence="1">
    <location>
        <begin position="476"/>
        <end position="489"/>
    </location>
</feature>
<comment type="caution">
    <text evidence="3">The sequence shown here is derived from an EMBL/GenBank/DDBJ whole genome shotgun (WGS) entry which is preliminary data.</text>
</comment>